<dbReference type="InterPro" id="IPR018677">
    <property type="entry name" value="DUF2157"/>
</dbReference>
<feature type="transmembrane region" description="Helical" evidence="1">
    <location>
        <begin position="302"/>
        <end position="317"/>
    </location>
</feature>
<keyword evidence="1" id="KW-1133">Transmembrane helix</keyword>
<accession>A0A7D4CL38</accession>
<feature type="transmembrane region" description="Helical" evidence="1">
    <location>
        <begin position="120"/>
        <end position="141"/>
    </location>
</feature>
<sequence length="404" mass="45953">MSQRWLKREGEAWVKEGIISPKQLEQITERYTQQNQATQILPILAGVLVGLGILTWVAANWDGIHTELRMVILLVAMVSFYLTGSHQVEQGHQHIGVSLIGLGVITFGGSMILLGQMYHMIAYGVQMFILWSLAALFSLFLYRHPALFILATGIITFSQGYSVESFESFSYVSAALFLLGLGWYAHQQENRWYTWVLAWGAGLQTFFFLVVFKFPLLWLLPFVLGWYVLGDWMKDIRWKNSLKAMALSVAFLYGLILTYSIPGTNWGPSLPDPFSFLSVFLSLLMLSLIIKKQNGKWREASDWILFLPLFYLTGQVSENMHTAVYLLVLLVYALTVLLRGYTLGSRYQANWGIALFLLTTIQAYFNLAWDFMPKSLLFLCGGLLLFGLNSLLQRMKKERLSKGG</sequence>
<feature type="transmembrane region" description="Helical" evidence="1">
    <location>
        <begin position="95"/>
        <end position="114"/>
    </location>
</feature>
<dbReference type="AlphaFoldDB" id="A0A7D4CL38"/>
<dbReference type="Proteomes" id="UP000503088">
    <property type="component" value="Chromosome"/>
</dbReference>
<evidence type="ECO:0000313" key="3">
    <source>
        <dbReference type="EMBL" id="QKG83798.1"/>
    </source>
</evidence>
<dbReference type="RefSeq" id="WP_173220875.1">
    <property type="nucleotide sequence ID" value="NZ_CP048104.1"/>
</dbReference>
<proteinExistence type="predicted"/>
<feature type="transmembrane region" description="Helical" evidence="1">
    <location>
        <begin position="168"/>
        <end position="185"/>
    </location>
</feature>
<protein>
    <submittedName>
        <fullName evidence="3">DUF2157 domain-containing protein</fullName>
    </submittedName>
</protein>
<dbReference type="EMBL" id="CP048104">
    <property type="protein sequence ID" value="QKG83798.1"/>
    <property type="molecule type" value="Genomic_DNA"/>
</dbReference>
<evidence type="ECO:0000313" key="4">
    <source>
        <dbReference type="Proteomes" id="UP000503088"/>
    </source>
</evidence>
<name>A0A7D4CL38_9BACL</name>
<gene>
    <name evidence="3" type="ORF">GXN76_04445</name>
</gene>
<keyword evidence="1" id="KW-0472">Membrane</keyword>
<organism evidence="3 4">
    <name type="scientific">Kroppenstedtia pulmonis</name>
    <dbReference type="NCBI Taxonomy" id="1380685"/>
    <lineage>
        <taxon>Bacteria</taxon>
        <taxon>Bacillati</taxon>
        <taxon>Bacillota</taxon>
        <taxon>Bacilli</taxon>
        <taxon>Bacillales</taxon>
        <taxon>Thermoactinomycetaceae</taxon>
        <taxon>Kroppenstedtia</taxon>
    </lineage>
</organism>
<evidence type="ECO:0000256" key="1">
    <source>
        <dbReference type="SAM" id="Phobius"/>
    </source>
</evidence>
<feature type="transmembrane region" description="Helical" evidence="1">
    <location>
        <begin position="216"/>
        <end position="232"/>
    </location>
</feature>
<dbReference type="Pfam" id="PF09925">
    <property type="entry name" value="DUF2157"/>
    <property type="match status" value="1"/>
</dbReference>
<feature type="transmembrane region" description="Helical" evidence="1">
    <location>
        <begin position="273"/>
        <end position="290"/>
    </location>
</feature>
<feature type="transmembrane region" description="Helical" evidence="1">
    <location>
        <begin position="375"/>
        <end position="392"/>
    </location>
</feature>
<feature type="domain" description="DUF2157" evidence="2">
    <location>
        <begin position="12"/>
        <end position="147"/>
    </location>
</feature>
<feature type="transmembrane region" description="Helical" evidence="1">
    <location>
        <begin position="244"/>
        <end position="261"/>
    </location>
</feature>
<feature type="transmembrane region" description="Helical" evidence="1">
    <location>
        <begin position="323"/>
        <end position="342"/>
    </location>
</feature>
<feature type="transmembrane region" description="Helical" evidence="1">
    <location>
        <begin position="40"/>
        <end position="58"/>
    </location>
</feature>
<feature type="transmembrane region" description="Helical" evidence="1">
    <location>
        <begin position="349"/>
        <end position="369"/>
    </location>
</feature>
<keyword evidence="4" id="KW-1185">Reference proteome</keyword>
<feature type="transmembrane region" description="Helical" evidence="1">
    <location>
        <begin position="64"/>
        <end position="83"/>
    </location>
</feature>
<reference evidence="3 4" key="1">
    <citation type="submission" date="2020-01" db="EMBL/GenBank/DDBJ databases">
        <authorList>
            <person name="Gulvik C.A."/>
            <person name="Batra D.G."/>
        </authorList>
    </citation>
    <scope>NUCLEOTIDE SEQUENCE [LARGE SCALE GENOMIC DNA]</scope>
    <source>
        <strain evidence="3 4">W9323</strain>
    </source>
</reference>
<evidence type="ECO:0000259" key="2">
    <source>
        <dbReference type="Pfam" id="PF09925"/>
    </source>
</evidence>
<dbReference type="KEGG" id="kpul:GXN76_04445"/>
<keyword evidence="1" id="KW-0812">Transmembrane</keyword>